<evidence type="ECO:0000313" key="1">
    <source>
        <dbReference type="EMBL" id="QJR76772.1"/>
    </source>
</evidence>
<dbReference type="RefSeq" id="WP_007835916.1">
    <property type="nucleotide sequence ID" value="NZ_CP046176.1"/>
</dbReference>
<sequence>MTLIAAWIGVDCKKSGGQISSIYFAADSRFSWGNTKSSPRYDEGMKVFCSLQHPYIFAYCGDVLFPLHTLERIIYKIDCGLFFEQTDYNFLKKLSSVRTEIESSLMNYPNPKPSFSILFASRESYYNFHLGEIKSDKGNISCEEIRLPNKSQIVYTGGSGKSNFKDVEEQLMRERNPNEGTSRFCFHCVAKTIKDYESPTVGGAPQLVGLYRKGNGIIFGIEYEGERYILGKRTNFMPKYLHIEWRNSNFERINPKTLKLQEGAQAQPF</sequence>
<dbReference type="EMBL" id="CP046176">
    <property type="protein sequence ID" value="QJR76772.1"/>
    <property type="molecule type" value="Genomic_DNA"/>
</dbReference>
<evidence type="ECO:0000313" key="2">
    <source>
        <dbReference type="Proteomes" id="UP000500949"/>
    </source>
</evidence>
<protein>
    <submittedName>
        <fullName evidence="1">Uncharacterized protein</fullName>
    </submittedName>
</protein>
<gene>
    <name evidence="1" type="ORF">GKD17_10405</name>
</gene>
<name>A0A858XM76_9BACT</name>
<proteinExistence type="predicted"/>
<dbReference type="GeneID" id="93447084"/>
<dbReference type="AlphaFoldDB" id="A0A858XM76"/>
<accession>A0A858XM76</accession>
<reference evidence="1 2" key="1">
    <citation type="submission" date="2019-11" db="EMBL/GenBank/DDBJ databases">
        <title>Complete genome sequence of Bacteroides dorei DSM 17855.</title>
        <authorList>
            <person name="Russell J.T."/>
        </authorList>
    </citation>
    <scope>NUCLEOTIDE SEQUENCE [LARGE SCALE GENOMIC DNA]</scope>
    <source>
        <strain evidence="1 2">DSM 17855</strain>
    </source>
</reference>
<organism evidence="1 2">
    <name type="scientific">Phocaeicola dorei</name>
    <dbReference type="NCBI Taxonomy" id="357276"/>
    <lineage>
        <taxon>Bacteria</taxon>
        <taxon>Pseudomonadati</taxon>
        <taxon>Bacteroidota</taxon>
        <taxon>Bacteroidia</taxon>
        <taxon>Bacteroidales</taxon>
        <taxon>Bacteroidaceae</taxon>
        <taxon>Phocaeicola</taxon>
    </lineage>
</organism>
<dbReference type="Proteomes" id="UP000500949">
    <property type="component" value="Chromosome"/>
</dbReference>